<dbReference type="EMBL" id="CP002543">
    <property type="protein sequence ID" value="ADY72956.1"/>
    <property type="molecule type" value="Genomic_DNA"/>
</dbReference>
<dbReference type="GO" id="GO:0009236">
    <property type="term" value="P:cobalamin biosynthetic process"/>
    <property type="evidence" value="ECO:0007669"/>
    <property type="project" value="InterPro"/>
</dbReference>
<comment type="catalytic activity">
    <reaction evidence="9">
        <text>2 cob(II)alamin + reduced [electron-transfer flavoprotein] + 2 ATP = 2 adenosylcob(III)alamin + 2 triphosphate + oxidized [electron-transfer flavoprotein] + 3 H(+)</text>
        <dbReference type="Rhea" id="RHEA:28671"/>
        <dbReference type="Rhea" id="RHEA-COMP:10685"/>
        <dbReference type="Rhea" id="RHEA-COMP:10686"/>
        <dbReference type="ChEBI" id="CHEBI:15378"/>
        <dbReference type="ChEBI" id="CHEBI:16304"/>
        <dbReference type="ChEBI" id="CHEBI:18036"/>
        <dbReference type="ChEBI" id="CHEBI:18408"/>
        <dbReference type="ChEBI" id="CHEBI:30616"/>
        <dbReference type="ChEBI" id="CHEBI:57692"/>
        <dbReference type="ChEBI" id="CHEBI:58307"/>
        <dbReference type="EC" id="2.5.1.17"/>
    </reaction>
</comment>
<keyword evidence="10" id="KW-0808">Transferase</keyword>
<dbReference type="OrthoDB" id="9810309at2"/>
<evidence type="ECO:0000313" key="11">
    <source>
        <dbReference type="Proteomes" id="UP000007102"/>
    </source>
</evidence>
<organism evidence="10 11">
    <name type="scientific">Desulfurobacterium thermolithotrophum (strain DSM 11699 / BSA)</name>
    <dbReference type="NCBI Taxonomy" id="868864"/>
    <lineage>
        <taxon>Bacteria</taxon>
        <taxon>Pseudomonadati</taxon>
        <taxon>Aquificota</taxon>
        <taxon>Aquificia</taxon>
        <taxon>Desulfurobacteriales</taxon>
        <taxon>Desulfurobacteriaceae</taxon>
        <taxon>Desulfurobacterium</taxon>
    </lineage>
</organism>
<comment type="similarity">
    <text evidence="2">Belongs to the Cob(I)alamin adenosyltransferase family.</text>
</comment>
<comment type="function">
    <text evidence="4">Required for both de novo synthesis of the corrin ring for the assimilation of exogenous corrinoids. Participates in the adenosylation of a variety of incomplete and complete corrinoids.</text>
</comment>
<reference evidence="10 11" key="1">
    <citation type="journal article" date="2011" name="Stand. Genomic Sci.">
        <title>Complete genome sequence of the thermophilic sulfur-reducer Desulfurobacterium thermolithotrophum type strain (BSA(T)) from a deep-sea hydrothermal vent.</title>
        <authorList>
            <person name="Goker M."/>
            <person name="Daligault H."/>
            <person name="Mwirichia R."/>
            <person name="Lapidus A."/>
            <person name="Lucas S."/>
            <person name="Deshpande S."/>
            <person name="Pagani I."/>
            <person name="Tapia R."/>
            <person name="Cheng J.F."/>
            <person name="Goodwin L."/>
            <person name="Pitluck S."/>
            <person name="Liolios K."/>
            <person name="Ivanova N."/>
            <person name="Mavromatis K."/>
            <person name="Mikhailova N."/>
            <person name="Pati A."/>
            <person name="Chen A."/>
            <person name="Palaniappan K."/>
            <person name="Han C."/>
            <person name="Land M."/>
            <person name="Hauser L."/>
            <person name="Pan C."/>
            <person name="Brambilla E.M."/>
            <person name="Rohde M."/>
            <person name="Spring S."/>
            <person name="Sikorski J."/>
            <person name="Wirth R."/>
            <person name="Detter J.C."/>
            <person name="Woyke T."/>
            <person name="Bristow J."/>
            <person name="Eisen J.A."/>
            <person name="Markowitz V."/>
            <person name="Hugenholtz P."/>
            <person name="Kyrpides N.C."/>
            <person name="Klenk H.P."/>
        </authorList>
    </citation>
    <scope>NUCLEOTIDE SEQUENCE [LARGE SCALE GENOMIC DNA]</scope>
    <source>
        <strain evidence="11">DSM 11699 / BSA</strain>
    </source>
</reference>
<dbReference type="eggNOG" id="COG2109">
    <property type="taxonomic scope" value="Bacteria"/>
</dbReference>
<dbReference type="GO" id="GO:0005524">
    <property type="term" value="F:ATP binding"/>
    <property type="evidence" value="ECO:0007669"/>
    <property type="project" value="InterPro"/>
</dbReference>
<evidence type="ECO:0000256" key="9">
    <source>
        <dbReference type="ARBA" id="ARBA00048692"/>
    </source>
</evidence>
<dbReference type="KEGG" id="dte:Dester_0300"/>
<dbReference type="GO" id="GO:0008817">
    <property type="term" value="F:corrinoid adenosyltransferase activity"/>
    <property type="evidence" value="ECO:0007669"/>
    <property type="project" value="UniProtKB-EC"/>
</dbReference>
<sequence length="170" mass="19062">MPLKKGFVHIYTGNGKGKTSAALGLCLRAIGRGLKCCFLQFVKGKITGEMLVANKLSNFEFIQLGRPGFDFKIVDEDYIRAENGIKLAEEKIKESDVIVLDEINVAIHLGLIPVEKVVKLVKEKPESVELILTGRHAKKEIIELADYVTEIRLLKHPFYRGVHGRKGIDY</sequence>
<accession>F0S1V1</accession>
<evidence type="ECO:0000256" key="8">
    <source>
        <dbReference type="ARBA" id="ARBA00048555"/>
    </source>
</evidence>
<dbReference type="HOGENOM" id="CLU_088595_2_0_0"/>
<dbReference type="Proteomes" id="UP000007102">
    <property type="component" value="Chromosome"/>
</dbReference>
<dbReference type="Pfam" id="PF02572">
    <property type="entry name" value="CobA_CobO_BtuR"/>
    <property type="match status" value="1"/>
</dbReference>
<protein>
    <recommendedName>
        <fullName evidence="3">corrinoid adenosyltransferase</fullName>
        <ecNumber evidence="3">2.5.1.17</ecNumber>
    </recommendedName>
    <alternativeName>
        <fullName evidence="5">Cob(II)alamin adenosyltransferase</fullName>
    </alternativeName>
    <alternativeName>
        <fullName evidence="7">Cob(II)yrinic acid a,c-diamide adenosyltransferase</fullName>
    </alternativeName>
    <alternativeName>
        <fullName evidence="6">Cobinamide/cobalamin adenosyltransferase</fullName>
    </alternativeName>
</protein>
<dbReference type="RefSeq" id="WP_013637915.1">
    <property type="nucleotide sequence ID" value="NC_015185.1"/>
</dbReference>
<evidence type="ECO:0000256" key="2">
    <source>
        <dbReference type="ARBA" id="ARBA00007487"/>
    </source>
</evidence>
<evidence type="ECO:0000256" key="3">
    <source>
        <dbReference type="ARBA" id="ARBA00012454"/>
    </source>
</evidence>
<evidence type="ECO:0000256" key="1">
    <source>
        <dbReference type="ARBA" id="ARBA00005121"/>
    </source>
</evidence>
<evidence type="ECO:0000313" key="10">
    <source>
        <dbReference type="EMBL" id="ADY72956.1"/>
    </source>
</evidence>
<evidence type="ECO:0000256" key="4">
    <source>
        <dbReference type="ARBA" id="ARBA00024929"/>
    </source>
</evidence>
<dbReference type="InterPro" id="IPR027417">
    <property type="entry name" value="P-loop_NTPase"/>
</dbReference>
<dbReference type="AlphaFoldDB" id="F0S1V1"/>
<dbReference type="PIRSF" id="PIRSF015617">
    <property type="entry name" value="Adensltrnsf_CobA"/>
    <property type="match status" value="1"/>
</dbReference>
<evidence type="ECO:0000256" key="7">
    <source>
        <dbReference type="ARBA" id="ARBA00033354"/>
    </source>
</evidence>
<dbReference type="FunCoup" id="F0S1V1">
    <property type="interactions" value="131"/>
</dbReference>
<dbReference type="Gene3D" id="3.40.50.300">
    <property type="entry name" value="P-loop containing nucleotide triphosphate hydrolases"/>
    <property type="match status" value="1"/>
</dbReference>
<evidence type="ECO:0000256" key="5">
    <source>
        <dbReference type="ARBA" id="ARBA00031529"/>
    </source>
</evidence>
<evidence type="ECO:0000256" key="6">
    <source>
        <dbReference type="ARBA" id="ARBA00033334"/>
    </source>
</evidence>
<dbReference type="InterPro" id="IPR003724">
    <property type="entry name" value="CblAdoTrfase_CobA"/>
</dbReference>
<dbReference type="PANTHER" id="PTHR46638:SF1">
    <property type="entry name" value="CORRINOID ADENOSYLTRANSFERASE"/>
    <property type="match status" value="1"/>
</dbReference>
<dbReference type="EC" id="2.5.1.17" evidence="3"/>
<dbReference type="SUPFAM" id="SSF52540">
    <property type="entry name" value="P-loop containing nucleoside triphosphate hydrolases"/>
    <property type="match status" value="1"/>
</dbReference>
<dbReference type="InParanoid" id="F0S1V1"/>
<reference evidence="11" key="2">
    <citation type="submission" date="2011-02" db="EMBL/GenBank/DDBJ databases">
        <title>The complete genome of Desulfurobacterium thermolithotrophum DSM 11699.</title>
        <authorList>
            <consortium name="US DOE Joint Genome Institute (JGI-PGF)"/>
            <person name="Lucas S."/>
            <person name="Copeland A."/>
            <person name="Lapidus A."/>
            <person name="Bruce D."/>
            <person name="Goodwin L."/>
            <person name="Pitluck S."/>
            <person name="Kyrpides N."/>
            <person name="Mavromatis K."/>
            <person name="Pagani I."/>
            <person name="Ivanova N."/>
            <person name="Mikhailova N."/>
            <person name="Daligault H."/>
            <person name="Detter J.C."/>
            <person name="Tapia R."/>
            <person name="Han C."/>
            <person name="Land M."/>
            <person name="Hauser L."/>
            <person name="Markowitz V."/>
            <person name="Cheng J.-F."/>
            <person name="Hugenholtz P."/>
            <person name="Woyke T."/>
            <person name="Wu D."/>
            <person name="Spring S."/>
            <person name="Brambilla E."/>
            <person name="Klenk H.-P."/>
            <person name="Eisen J.A."/>
        </authorList>
    </citation>
    <scope>NUCLEOTIDE SEQUENCE [LARGE SCALE GENOMIC DNA]</scope>
    <source>
        <strain evidence="11">DSM 11699 / BSA</strain>
    </source>
</reference>
<dbReference type="PANTHER" id="PTHR46638">
    <property type="entry name" value="CORRINOID ADENOSYLTRANSFERASE"/>
    <property type="match status" value="1"/>
</dbReference>
<comment type="pathway">
    <text evidence="1">Cofactor biosynthesis; adenosylcobalamin biosynthesis; adenosylcobalamin from cob(II)yrinate a,c-diamide: step 2/7.</text>
</comment>
<name>F0S1V1_DESTD</name>
<comment type="catalytic activity">
    <reaction evidence="8">
        <text>2 cob(II)yrinate a,c diamide + reduced [electron-transfer flavoprotein] + 2 ATP = 2 adenosylcob(III)yrinate a,c-diamide + 2 triphosphate + oxidized [electron-transfer flavoprotein] + 3 H(+)</text>
        <dbReference type="Rhea" id="RHEA:11528"/>
        <dbReference type="Rhea" id="RHEA-COMP:10685"/>
        <dbReference type="Rhea" id="RHEA-COMP:10686"/>
        <dbReference type="ChEBI" id="CHEBI:15378"/>
        <dbReference type="ChEBI" id="CHEBI:18036"/>
        <dbReference type="ChEBI" id="CHEBI:30616"/>
        <dbReference type="ChEBI" id="CHEBI:57692"/>
        <dbReference type="ChEBI" id="CHEBI:58307"/>
        <dbReference type="ChEBI" id="CHEBI:58503"/>
        <dbReference type="ChEBI" id="CHEBI:58537"/>
        <dbReference type="EC" id="2.5.1.17"/>
    </reaction>
</comment>
<dbReference type="STRING" id="868864.Dester_0300"/>
<keyword evidence="11" id="KW-1185">Reference proteome</keyword>
<gene>
    <name evidence="10" type="ordered locus">Dester_0300</name>
</gene>
<proteinExistence type="inferred from homology"/>
<dbReference type="CDD" id="cd00561">
    <property type="entry name" value="CobA_ACA"/>
    <property type="match status" value="1"/>
</dbReference>